<proteinExistence type="inferred from homology"/>
<sequence>MLRTVRWAEQQGYDAAVIGCFYDPGLRAARELTQRMVVTAPAEACLRIAATLGESMAILVGRQKWIPEMKENVHKYGYKEKLAAFKVLNMGVHDFQTCPSETKRRILEAAREAVERDGADVIVLGCTAEFGFYQEIQQEIGVPVVDAVVAPVKFAEFLVKLRQLGWGHSKRMGYEGPPESELNSWAILGPCR</sequence>
<dbReference type="Pfam" id="PF01177">
    <property type="entry name" value="Asp_Glu_race"/>
    <property type="match status" value="1"/>
</dbReference>
<dbReference type="GO" id="GO:0047661">
    <property type="term" value="F:amino-acid racemase activity"/>
    <property type="evidence" value="ECO:0007669"/>
    <property type="project" value="InterPro"/>
</dbReference>
<reference evidence="2" key="1">
    <citation type="journal article" date="2014" name="Int. J. Syst. Evol. Microbiol.">
        <title>Complete genome sequence of Corynebacterium casei LMG S-19264T (=DSM 44701T), isolated from a smear-ripened cheese.</title>
        <authorList>
            <consortium name="US DOE Joint Genome Institute (JGI-PGF)"/>
            <person name="Walter F."/>
            <person name="Albersmeier A."/>
            <person name="Kalinowski J."/>
            <person name="Ruckert C."/>
        </authorList>
    </citation>
    <scope>NUCLEOTIDE SEQUENCE</scope>
    <source>
        <strain evidence="2">JCM 14719</strain>
    </source>
</reference>
<evidence type="ECO:0000313" key="3">
    <source>
        <dbReference type="Proteomes" id="UP000637720"/>
    </source>
</evidence>
<dbReference type="PANTHER" id="PTHR28047">
    <property type="entry name" value="PROTEIN DCG1"/>
    <property type="match status" value="1"/>
</dbReference>
<dbReference type="PANTHER" id="PTHR28047:SF5">
    <property type="entry name" value="PROTEIN DCG1"/>
    <property type="match status" value="1"/>
</dbReference>
<dbReference type="Proteomes" id="UP000637720">
    <property type="component" value="Unassembled WGS sequence"/>
</dbReference>
<dbReference type="AlphaFoldDB" id="A0A8J3FG17"/>
<dbReference type="InterPro" id="IPR001920">
    <property type="entry name" value="Asp/Glu_race"/>
</dbReference>
<comment type="similarity">
    <text evidence="1">Belongs to the HyuE racemase family.</text>
</comment>
<evidence type="ECO:0008006" key="4">
    <source>
        <dbReference type="Google" id="ProtNLM"/>
    </source>
</evidence>
<keyword evidence="3" id="KW-1185">Reference proteome</keyword>
<accession>A0A8J3FG17</accession>
<protein>
    <recommendedName>
        <fullName evidence="4">Hydantoin racemase</fullName>
    </recommendedName>
</protein>
<dbReference type="InterPro" id="IPR015942">
    <property type="entry name" value="Asp/Glu/hydantoin_racemase"/>
</dbReference>
<name>A0A8J3FG17_9BACI</name>
<gene>
    <name evidence="2" type="ORF">GCM10007043_21820</name>
</gene>
<dbReference type="Gene3D" id="3.40.50.12500">
    <property type="match status" value="1"/>
</dbReference>
<dbReference type="InterPro" id="IPR053714">
    <property type="entry name" value="Iso_Racemase_Enz_sf"/>
</dbReference>
<evidence type="ECO:0000313" key="2">
    <source>
        <dbReference type="EMBL" id="GGK07446.1"/>
    </source>
</evidence>
<dbReference type="EMBL" id="BMOF01000063">
    <property type="protein sequence ID" value="GGK07446.1"/>
    <property type="molecule type" value="Genomic_DNA"/>
</dbReference>
<dbReference type="SUPFAM" id="SSF53681">
    <property type="entry name" value="Aspartate/glutamate racemase"/>
    <property type="match status" value="1"/>
</dbReference>
<reference evidence="2" key="2">
    <citation type="submission" date="2020-09" db="EMBL/GenBank/DDBJ databases">
        <authorList>
            <person name="Sun Q."/>
            <person name="Ohkuma M."/>
        </authorList>
    </citation>
    <scope>NUCLEOTIDE SEQUENCE</scope>
    <source>
        <strain evidence="2">JCM 14719</strain>
    </source>
</reference>
<dbReference type="InterPro" id="IPR052186">
    <property type="entry name" value="Hydantoin_racemase-like"/>
</dbReference>
<evidence type="ECO:0000256" key="1">
    <source>
        <dbReference type="ARBA" id="ARBA00038414"/>
    </source>
</evidence>
<organism evidence="2 3">
    <name type="scientific">Calditerricola satsumensis</name>
    <dbReference type="NCBI Taxonomy" id="373054"/>
    <lineage>
        <taxon>Bacteria</taxon>
        <taxon>Bacillati</taxon>
        <taxon>Bacillota</taxon>
        <taxon>Bacilli</taxon>
        <taxon>Bacillales</taxon>
        <taxon>Bacillaceae</taxon>
        <taxon>Calditerricola</taxon>
    </lineage>
</organism>
<comment type="caution">
    <text evidence="2">The sequence shown here is derived from an EMBL/GenBank/DDBJ whole genome shotgun (WGS) entry which is preliminary data.</text>
</comment>